<proteinExistence type="predicted"/>
<feature type="region of interest" description="Disordered" evidence="1">
    <location>
        <begin position="223"/>
        <end position="263"/>
    </location>
</feature>
<dbReference type="KEGG" id="dpr:Despr_2176"/>
<evidence type="ECO:0000313" key="2">
    <source>
        <dbReference type="EMBL" id="ADW18321.1"/>
    </source>
</evidence>
<dbReference type="Proteomes" id="UP000006365">
    <property type="component" value="Chromosome"/>
</dbReference>
<organism evidence="2 3">
    <name type="scientific">Desulfobulbus propionicus (strain ATCC 33891 / DSM 2032 / VKM B-1956 / 1pr3)</name>
    <dbReference type="NCBI Taxonomy" id="577650"/>
    <lineage>
        <taxon>Bacteria</taxon>
        <taxon>Pseudomonadati</taxon>
        <taxon>Thermodesulfobacteriota</taxon>
        <taxon>Desulfobulbia</taxon>
        <taxon>Desulfobulbales</taxon>
        <taxon>Desulfobulbaceae</taxon>
        <taxon>Desulfobulbus</taxon>
    </lineage>
</organism>
<name>A0A7U3YMW5_DESPD</name>
<protein>
    <submittedName>
        <fullName evidence="2">Uncharacterized protein</fullName>
    </submittedName>
</protein>
<evidence type="ECO:0000313" key="3">
    <source>
        <dbReference type="Proteomes" id="UP000006365"/>
    </source>
</evidence>
<reference evidence="2 3" key="1">
    <citation type="journal article" date="2011" name="Stand. Genomic Sci.">
        <title>Complete genome sequence of Desulfobulbus propionicus type strain (1pr3).</title>
        <authorList>
            <person name="Pagani I."/>
            <person name="Lapidus A."/>
            <person name="Nolan M."/>
            <person name="Lucas S."/>
            <person name="Hammon N."/>
            <person name="Deshpande S."/>
            <person name="Cheng J.F."/>
            <person name="Chertkov O."/>
            <person name="Davenport K."/>
            <person name="Tapia R."/>
            <person name="Han C."/>
            <person name="Goodwin L."/>
            <person name="Pitluck S."/>
            <person name="Liolios K."/>
            <person name="Mavromatis K."/>
            <person name="Ivanova N."/>
            <person name="Mikhailova N."/>
            <person name="Pati A."/>
            <person name="Chen A."/>
            <person name="Palaniappan K."/>
            <person name="Land M."/>
            <person name="Hauser L."/>
            <person name="Chang Y.J."/>
            <person name="Jeffries C.D."/>
            <person name="Detter J.C."/>
            <person name="Brambilla E."/>
            <person name="Kannan K.P."/>
            <person name="Djao O.D."/>
            <person name="Rohde M."/>
            <person name="Pukall R."/>
            <person name="Spring S."/>
            <person name="Goker M."/>
            <person name="Sikorski J."/>
            <person name="Woyke T."/>
            <person name="Bristow J."/>
            <person name="Eisen J.A."/>
            <person name="Markowitz V."/>
            <person name="Hugenholtz P."/>
            <person name="Kyrpides N.C."/>
            <person name="Klenk H.P."/>
        </authorList>
    </citation>
    <scope>NUCLEOTIDE SEQUENCE [LARGE SCALE GENOMIC DNA]</scope>
    <source>
        <strain evidence="3">ATCC 33891 / DSM 2032 / 1pr3</strain>
    </source>
</reference>
<accession>A0A7U3YMW5</accession>
<dbReference type="EMBL" id="CP002364">
    <property type="protein sequence ID" value="ADW18321.1"/>
    <property type="molecule type" value="Genomic_DNA"/>
</dbReference>
<dbReference type="AlphaFoldDB" id="A0A7U3YMW5"/>
<feature type="compositionally biased region" description="Basic and acidic residues" evidence="1">
    <location>
        <begin position="239"/>
        <end position="250"/>
    </location>
</feature>
<keyword evidence="3" id="KW-1185">Reference proteome</keyword>
<evidence type="ECO:0000256" key="1">
    <source>
        <dbReference type="SAM" id="MobiDB-lite"/>
    </source>
</evidence>
<gene>
    <name evidence="2" type="ordered locus">Despr_2176</name>
</gene>
<sequence length="263" mass="28410">MWGHGFALSDSRIFSDRAVDLAYGRRDFKSEAERVGFLFACSQRIVGRNLDQTFPERRGMVRICTRPIVPADMFNMHAVRAAHCPARASTIIEGGYMNFRCLLMMLLVVVLTLPAAAHADLDGFLAGLNGQARTDIDGYGVRLSAQFGVPETRVHSLLRSVAVPADAFMCLQLGQMLGLPPEQVLRTYSANRGRGWGVVAKELGIKPGSAEFHALKRGDFVLMDAPGREPGAPSHARGKGKEGGQGHGKEAGQGQGKGKGHNK</sequence>